<evidence type="ECO:0000256" key="9">
    <source>
        <dbReference type="PROSITE-ProRule" id="PRU00283"/>
    </source>
</evidence>
<dbReference type="AlphaFoldDB" id="A0A8D1V9L7"/>
<dbReference type="CDD" id="cd22732">
    <property type="entry name" value="FHA_KIF16B"/>
    <property type="match status" value="1"/>
</dbReference>
<evidence type="ECO:0000256" key="4">
    <source>
        <dbReference type="ARBA" id="ARBA00022741"/>
    </source>
</evidence>
<keyword evidence="6 10" id="KW-0175">Coiled coil</keyword>
<keyword evidence="5" id="KW-0067">ATP-binding</keyword>
<evidence type="ECO:0000256" key="7">
    <source>
        <dbReference type="ARBA" id="ARBA00023175"/>
    </source>
</evidence>
<feature type="coiled-coil region" evidence="10">
    <location>
        <begin position="803"/>
        <end position="837"/>
    </location>
</feature>
<dbReference type="SMART" id="SM00129">
    <property type="entry name" value="KISc"/>
    <property type="match status" value="1"/>
</dbReference>
<dbReference type="GO" id="GO:0005856">
    <property type="term" value="C:cytoskeleton"/>
    <property type="evidence" value="ECO:0007669"/>
    <property type="project" value="UniProtKB-SubCell"/>
</dbReference>
<dbReference type="Proteomes" id="UP000694723">
    <property type="component" value="Unplaced"/>
</dbReference>
<organism evidence="13 14">
    <name type="scientific">Sus scrofa</name>
    <name type="common">Pig</name>
    <dbReference type="NCBI Taxonomy" id="9823"/>
    <lineage>
        <taxon>Eukaryota</taxon>
        <taxon>Metazoa</taxon>
        <taxon>Chordata</taxon>
        <taxon>Craniata</taxon>
        <taxon>Vertebrata</taxon>
        <taxon>Euteleostomi</taxon>
        <taxon>Mammalia</taxon>
        <taxon>Eutheria</taxon>
        <taxon>Laurasiatheria</taxon>
        <taxon>Artiodactyla</taxon>
        <taxon>Suina</taxon>
        <taxon>Suidae</taxon>
        <taxon>Sus</taxon>
    </lineage>
</organism>
<keyword evidence="2" id="KW-0963">Cytoplasm</keyword>
<keyword evidence="4" id="KW-0547">Nucleotide-binding</keyword>
<comment type="caution">
    <text evidence="9">Lacks conserved residue(s) required for the propagation of feature annotation.</text>
</comment>
<evidence type="ECO:0000256" key="3">
    <source>
        <dbReference type="ARBA" id="ARBA00022553"/>
    </source>
</evidence>
<accession>A0A8D1V9L7</accession>
<dbReference type="Gene3D" id="3.40.850.10">
    <property type="entry name" value="Kinesin motor domain"/>
    <property type="match status" value="1"/>
</dbReference>
<feature type="domain" description="Kinesin motor" evidence="12">
    <location>
        <begin position="1"/>
        <end position="345"/>
    </location>
</feature>
<dbReference type="SUPFAM" id="SSF52540">
    <property type="entry name" value="P-loop containing nucleoside triphosphate hydrolases"/>
    <property type="match status" value="1"/>
</dbReference>
<protein>
    <recommendedName>
        <fullName evidence="12">Kinesin motor domain-containing protein</fullName>
    </recommendedName>
</protein>
<evidence type="ECO:0000256" key="8">
    <source>
        <dbReference type="ARBA" id="ARBA00023212"/>
    </source>
</evidence>
<evidence type="ECO:0000256" key="10">
    <source>
        <dbReference type="SAM" id="Coils"/>
    </source>
</evidence>
<dbReference type="Gene3D" id="2.60.200.20">
    <property type="match status" value="1"/>
</dbReference>
<reference evidence="13" key="1">
    <citation type="submission" date="2025-08" db="UniProtKB">
        <authorList>
            <consortium name="Ensembl"/>
        </authorList>
    </citation>
    <scope>IDENTIFICATION</scope>
</reference>
<evidence type="ECO:0000256" key="2">
    <source>
        <dbReference type="ARBA" id="ARBA00022490"/>
    </source>
</evidence>
<dbReference type="Ensembl" id="ENSSSCT00060050355.1">
    <property type="protein sequence ID" value="ENSSSCP00060021532.1"/>
    <property type="gene ID" value="ENSSSCG00060036401.1"/>
</dbReference>
<dbReference type="PANTHER" id="PTHR47117">
    <property type="entry name" value="STAR-RELATED LIPID TRANSFER PROTEIN 9"/>
    <property type="match status" value="1"/>
</dbReference>
<dbReference type="PROSITE" id="PS50067">
    <property type="entry name" value="KINESIN_MOTOR_2"/>
    <property type="match status" value="1"/>
</dbReference>
<keyword evidence="7" id="KW-0505">Motor protein</keyword>
<dbReference type="GO" id="GO:0003777">
    <property type="term" value="F:microtubule motor activity"/>
    <property type="evidence" value="ECO:0007669"/>
    <property type="project" value="InterPro"/>
</dbReference>
<dbReference type="PROSITE" id="PS00411">
    <property type="entry name" value="KINESIN_MOTOR_1"/>
    <property type="match status" value="1"/>
</dbReference>
<keyword evidence="8" id="KW-0206">Cytoskeleton</keyword>
<dbReference type="PRINTS" id="PR00380">
    <property type="entry name" value="KINESINHEAVY"/>
</dbReference>
<dbReference type="InterPro" id="IPR008984">
    <property type="entry name" value="SMAD_FHA_dom_sf"/>
</dbReference>
<dbReference type="GO" id="GO:0005737">
    <property type="term" value="C:cytoplasm"/>
    <property type="evidence" value="ECO:0007669"/>
    <property type="project" value="UniProtKB-ARBA"/>
</dbReference>
<evidence type="ECO:0000313" key="13">
    <source>
        <dbReference type="Ensembl" id="ENSSSCP00060021532.1"/>
    </source>
</evidence>
<dbReference type="InterPro" id="IPR000253">
    <property type="entry name" value="FHA_dom"/>
</dbReference>
<dbReference type="InterPro" id="IPR036961">
    <property type="entry name" value="Kinesin_motor_dom_sf"/>
</dbReference>
<evidence type="ECO:0000256" key="1">
    <source>
        <dbReference type="ARBA" id="ARBA00004245"/>
    </source>
</evidence>
<dbReference type="GO" id="GO:0007018">
    <property type="term" value="P:microtubule-based movement"/>
    <property type="evidence" value="ECO:0007669"/>
    <property type="project" value="InterPro"/>
</dbReference>
<evidence type="ECO:0000256" key="6">
    <source>
        <dbReference type="ARBA" id="ARBA00023054"/>
    </source>
</evidence>
<evidence type="ECO:0000256" key="5">
    <source>
        <dbReference type="ARBA" id="ARBA00022840"/>
    </source>
</evidence>
<feature type="region of interest" description="Disordered" evidence="11">
    <location>
        <begin position="990"/>
        <end position="1017"/>
    </location>
</feature>
<evidence type="ECO:0000259" key="12">
    <source>
        <dbReference type="PROSITE" id="PS50067"/>
    </source>
</evidence>
<dbReference type="PANTHER" id="PTHR47117:SF8">
    <property type="entry name" value="KINESIN FAMILY MEMBER 16B"/>
    <property type="match status" value="1"/>
</dbReference>
<sequence>ISVDIIFIILRRMSRLREKDLEAKFIIQMEKSKTTITNLKIPEGGTGDSGRERTKTFTYDFSFYSADTKSPDYVSQEMTRLTPLSESQRIGFHVCKRSSFSPQGDSGLIPRICEGLFSGINETTRWDEASFRTEVSYLEIYNERVRDLLRRKSSKTFNLRVREHPKEGPYVEDLSKHLVQNYSDVEELMDAGNINRTTAATGMNDVSSRSHAIFTIKFTQAKFDSEMPCETVSKIHLVDLAGSERADATGATGVRLKEGGNINKSLVTLGNVISALADLSQDAANPLVKKKQVFVPYRDSVLTWLLKDSLGGNSKTIMIATISPADVNYGETLSTLRYANRAKNIINKPTINEDANVKLIRELRAEIARLKMLLAQGNQIALLDSPTALSMEEKLQQNEARVQELTKEWTNKWNETQNILKEQTLALRKEGIGVVLDSELPHLIGIDDDLLSTGIILYHLKEGQTYVGREDASTEQDIVLHGLDLESEHCIFENVGGTVTLIPLNGAQCSVNGVQIMEATHLNQGAVILLGRTNMFRFNHPKEAAKLREKRKSGLLSSLSLSMTDLSKSCENLSAVMLYNPGKLIEEMEEKQKSDKAALERMQQEVETQRKETEIVQLQIRRQEESLKRRSFHLESKLKDLLAEKERFEEERLREQQEIELQKKKQEEESFLRVQEELQRLQELNSHEKAEKDQIFRELDQLKREKEEQYAKLELEKQRLEEQEKEQVLLVAHLEEQLREKQEMIPPLRHGEVQRAEEERQDLESIRASLLRAKEARAEGDNDDGQELEQAQLRFLEFKRRQLATLANLEKDLIQQKDLLKREVEEEQETLARLKSGNEEFGWLGQNDGGVTEAPQMAGDVEKIKPVECRLQYKERQLRCLLQHHLPMLLEEKQRACEILDRGPLGLDNTLYQVEKEMEEKEEQLAQYQASANQLQKLQATFEFTANVARQEEKVRRKEKEILESREKQQREALERAVVQLERRHSALQRRCARGLGPEEQRQKPASLSGGEGAEQSGLWASLGAEQEALEKDQERLEHEIQQLKQKICEVDGIQKGHHGTSEGKSASSSLVSSVENSPLAPLMDARYWTVSENHSVVVSSIEVFIGLCMCLARGNQLFSFFFFFFFSVLSCKHSEWFI</sequence>
<feature type="coiled-coil region" evidence="10">
    <location>
        <begin position="585"/>
        <end position="776"/>
    </location>
</feature>
<dbReference type="Pfam" id="PF00225">
    <property type="entry name" value="Kinesin"/>
    <property type="match status" value="1"/>
</dbReference>
<dbReference type="FunFam" id="3.40.850.10:FF:000021">
    <property type="entry name" value="kinesin-like protein KIF16B isoform X1"/>
    <property type="match status" value="1"/>
</dbReference>
<feature type="coiled-coil region" evidence="10">
    <location>
        <begin position="360"/>
        <end position="408"/>
    </location>
</feature>
<keyword evidence="3" id="KW-0597">Phosphoprotein</keyword>
<comment type="similarity">
    <text evidence="9">Belongs to the TRAFAC class myosin-kinesin ATPase superfamily. Kinesin family.</text>
</comment>
<dbReference type="InterPro" id="IPR001752">
    <property type="entry name" value="Kinesin_motor_dom"/>
</dbReference>
<comment type="subcellular location">
    <subcellularLocation>
        <location evidence="1">Cytoplasm</location>
        <location evidence="1">Cytoskeleton</location>
    </subcellularLocation>
</comment>
<dbReference type="GO" id="GO:0005524">
    <property type="term" value="F:ATP binding"/>
    <property type="evidence" value="ECO:0007669"/>
    <property type="project" value="UniProtKB-KW"/>
</dbReference>
<dbReference type="GO" id="GO:0008017">
    <property type="term" value="F:microtubule binding"/>
    <property type="evidence" value="ECO:0007669"/>
    <property type="project" value="InterPro"/>
</dbReference>
<name>A0A8D1V9L7_PIG</name>
<evidence type="ECO:0000256" key="11">
    <source>
        <dbReference type="SAM" id="MobiDB-lite"/>
    </source>
</evidence>
<dbReference type="InterPro" id="IPR027417">
    <property type="entry name" value="P-loop_NTPase"/>
</dbReference>
<proteinExistence type="inferred from homology"/>
<evidence type="ECO:0000313" key="14">
    <source>
        <dbReference type="Proteomes" id="UP000694723"/>
    </source>
</evidence>
<dbReference type="Pfam" id="PF00498">
    <property type="entry name" value="FHA"/>
    <property type="match status" value="1"/>
</dbReference>
<dbReference type="InterPro" id="IPR019821">
    <property type="entry name" value="Kinesin_motor_CS"/>
</dbReference>
<dbReference type="FunFam" id="2.60.200.20:FF:000005">
    <property type="entry name" value="Kinesin family member 16B"/>
    <property type="match status" value="1"/>
</dbReference>
<dbReference type="SUPFAM" id="SSF49879">
    <property type="entry name" value="SMAD/FHA domain"/>
    <property type="match status" value="1"/>
</dbReference>